<evidence type="ECO:0000313" key="2">
    <source>
        <dbReference type="EMBL" id="QOR71543.1"/>
    </source>
</evidence>
<dbReference type="Pfam" id="PF04854">
    <property type="entry name" value="DUF624"/>
    <property type="match status" value="1"/>
</dbReference>
<keyword evidence="1" id="KW-0472">Membrane</keyword>
<feature type="transmembrane region" description="Helical" evidence="1">
    <location>
        <begin position="112"/>
        <end position="134"/>
    </location>
</feature>
<feature type="transmembrane region" description="Helical" evidence="1">
    <location>
        <begin position="155"/>
        <end position="181"/>
    </location>
</feature>
<evidence type="ECO:0000256" key="1">
    <source>
        <dbReference type="SAM" id="Phobius"/>
    </source>
</evidence>
<keyword evidence="3" id="KW-1185">Reference proteome</keyword>
<dbReference type="RefSeq" id="WP_193498200.1">
    <property type="nucleotide sequence ID" value="NZ_CP063169.1"/>
</dbReference>
<accession>A0A7M1SY45</accession>
<feature type="transmembrane region" description="Helical" evidence="1">
    <location>
        <begin position="88"/>
        <end position="106"/>
    </location>
</feature>
<reference evidence="2 3" key="1">
    <citation type="submission" date="2020-10" db="EMBL/GenBank/DDBJ databases">
        <title>Haloactinobacterium sp. RN3S43, a bacterium isolated from saline soil.</title>
        <authorList>
            <person name="Sun J.-Q."/>
        </authorList>
    </citation>
    <scope>NUCLEOTIDE SEQUENCE [LARGE SCALE GENOMIC DNA]</scope>
    <source>
        <strain evidence="2 3">RN3S43</strain>
    </source>
</reference>
<keyword evidence="1" id="KW-0812">Transmembrane</keyword>
<dbReference type="AlphaFoldDB" id="A0A7M1SY45"/>
<evidence type="ECO:0000313" key="3">
    <source>
        <dbReference type="Proteomes" id="UP000593758"/>
    </source>
</evidence>
<protein>
    <submittedName>
        <fullName evidence="2">DUF624 domain-containing protein</fullName>
    </submittedName>
</protein>
<gene>
    <name evidence="2" type="ORF">IM660_04430</name>
</gene>
<proteinExistence type="predicted"/>
<dbReference type="InterPro" id="IPR006938">
    <property type="entry name" value="DUF624"/>
</dbReference>
<dbReference type="EMBL" id="CP063169">
    <property type="protein sequence ID" value="QOR71543.1"/>
    <property type="molecule type" value="Genomic_DNA"/>
</dbReference>
<keyword evidence="1" id="KW-1133">Transmembrane helix</keyword>
<organism evidence="2 3">
    <name type="scientific">Ruania alkalisoli</name>
    <dbReference type="NCBI Taxonomy" id="2779775"/>
    <lineage>
        <taxon>Bacteria</taxon>
        <taxon>Bacillati</taxon>
        <taxon>Actinomycetota</taxon>
        <taxon>Actinomycetes</taxon>
        <taxon>Micrococcales</taxon>
        <taxon>Ruaniaceae</taxon>
        <taxon>Ruania</taxon>
    </lineage>
</organism>
<dbReference type="KEGG" id="halt:IM660_04430"/>
<feature type="transmembrane region" description="Helical" evidence="1">
    <location>
        <begin position="187"/>
        <end position="205"/>
    </location>
</feature>
<name>A0A7M1SY45_9MICO</name>
<feature type="transmembrane region" description="Helical" evidence="1">
    <location>
        <begin position="33"/>
        <end position="54"/>
    </location>
</feature>
<sequence length="215" mass="23116">MATGDYGRGSSSPGLIELVTTWVCRLVALSLTWLAQVLAGAVIAGIAPATLTLYHQVRLGLDDQVLPGYYRRSWHYWRRHFLAAQKHLLLPLVTVVVLLFYLRLAAGTPVAAPVTVVSAVYLAWLMMLPAWMIADGVPHAGQMHVTTSWGRAWQLVAIGALPCLVAAAVAAGATALLIWYLPVVVPLVAPAGIATLASIAAQRAMERARRLGRTH</sequence>
<dbReference type="Proteomes" id="UP000593758">
    <property type="component" value="Chromosome"/>
</dbReference>